<gene>
    <name evidence="1" type="ORF">KE626_10385</name>
</gene>
<comment type="caution">
    <text evidence="1">The sequence shown here is derived from an EMBL/GenBank/DDBJ whole genome shotgun (WGS) entry which is preliminary data.</text>
</comment>
<proteinExistence type="predicted"/>
<dbReference type="EMBL" id="JAGTXB010000004">
    <property type="protein sequence ID" value="MBS0027716.1"/>
    <property type="molecule type" value="Genomic_DNA"/>
</dbReference>
<organism evidence="1 2">
    <name type="scientific">Chitinophaga hostae</name>
    <dbReference type="NCBI Taxonomy" id="2831022"/>
    <lineage>
        <taxon>Bacteria</taxon>
        <taxon>Pseudomonadati</taxon>
        <taxon>Bacteroidota</taxon>
        <taxon>Chitinophagia</taxon>
        <taxon>Chitinophagales</taxon>
        <taxon>Chitinophagaceae</taxon>
        <taxon>Chitinophaga</taxon>
    </lineage>
</organism>
<evidence type="ECO:0000313" key="2">
    <source>
        <dbReference type="Proteomes" id="UP000676386"/>
    </source>
</evidence>
<evidence type="ECO:0000313" key="1">
    <source>
        <dbReference type="EMBL" id="MBS0027716.1"/>
    </source>
</evidence>
<dbReference type="RefSeq" id="WP_211972824.1">
    <property type="nucleotide sequence ID" value="NZ_CBFHAM010000001.1"/>
</dbReference>
<sequence>MTDFEHEIAVQNKKFAITIDRLRKRNFSNNLPFLILSDKLPEGQAFYEFADGHIEIQEVFTVGAELETKLIRRLSDSEAIVIRENFLKKNGLL</sequence>
<reference evidence="1 2" key="1">
    <citation type="submission" date="2021-04" db="EMBL/GenBank/DDBJ databases">
        <title>Chitinophaga sp. nov., isolated from the rhizosphere soil.</title>
        <authorList>
            <person name="He S."/>
        </authorList>
    </citation>
    <scope>NUCLEOTIDE SEQUENCE [LARGE SCALE GENOMIC DNA]</scope>
    <source>
        <strain evidence="1 2">2R12</strain>
    </source>
</reference>
<protein>
    <submittedName>
        <fullName evidence="1">Uncharacterized protein</fullName>
    </submittedName>
</protein>
<name>A0ABS5IXP8_9BACT</name>
<accession>A0ABS5IXP8</accession>
<keyword evidence="2" id="KW-1185">Reference proteome</keyword>
<dbReference type="Proteomes" id="UP000676386">
    <property type="component" value="Unassembled WGS sequence"/>
</dbReference>